<dbReference type="InterPro" id="IPR004358">
    <property type="entry name" value="Sig_transdc_His_kin-like_C"/>
</dbReference>
<dbReference type="SUPFAM" id="SSF52172">
    <property type="entry name" value="CheY-like"/>
    <property type="match status" value="1"/>
</dbReference>
<keyword evidence="10" id="KW-0472">Membrane</keyword>
<dbReference type="SMART" id="SM00387">
    <property type="entry name" value="HATPase_c"/>
    <property type="match status" value="1"/>
</dbReference>
<dbReference type="CDD" id="cd17546">
    <property type="entry name" value="REC_hyHK_CKI1_RcsC-like"/>
    <property type="match status" value="1"/>
</dbReference>
<dbReference type="InterPro" id="IPR003661">
    <property type="entry name" value="HisK_dim/P_dom"/>
</dbReference>
<dbReference type="Proteomes" id="UP000215633">
    <property type="component" value="Unassembled WGS sequence"/>
</dbReference>
<comment type="catalytic activity">
    <reaction evidence="1">
        <text>ATP + protein L-histidine = ADP + protein N-phospho-L-histidine.</text>
        <dbReference type="EC" id="2.7.13.3"/>
    </reaction>
</comment>
<dbReference type="SUPFAM" id="SSF55874">
    <property type="entry name" value="ATPase domain of HSP90 chaperone/DNA topoisomerase II/histidine kinase"/>
    <property type="match status" value="1"/>
</dbReference>
<feature type="modified residue" description="4-aspartylphosphate" evidence="9">
    <location>
        <position position="522"/>
    </location>
</feature>
<dbReference type="FunFam" id="3.30.565.10:FF:000010">
    <property type="entry name" value="Sensor histidine kinase RcsC"/>
    <property type="match status" value="1"/>
</dbReference>
<dbReference type="AlphaFoldDB" id="A0A261VHY5"/>
<dbReference type="PANTHER" id="PTHR45339:SF1">
    <property type="entry name" value="HYBRID SIGNAL TRANSDUCTION HISTIDINE KINASE J"/>
    <property type="match status" value="1"/>
</dbReference>
<comment type="caution">
    <text evidence="13">The sequence shown here is derived from an EMBL/GenBank/DDBJ whole genome shotgun (WGS) entry which is preliminary data.</text>
</comment>
<keyword evidence="5" id="KW-0902">Two-component regulatory system</keyword>
<dbReference type="Gene3D" id="1.10.287.130">
    <property type="match status" value="1"/>
</dbReference>
<evidence type="ECO:0000313" key="13">
    <source>
        <dbReference type="EMBL" id="OZI72763.1"/>
    </source>
</evidence>
<evidence type="ECO:0000256" key="10">
    <source>
        <dbReference type="SAM" id="Phobius"/>
    </source>
</evidence>
<dbReference type="Pfam" id="PF00512">
    <property type="entry name" value="HisKA"/>
    <property type="match status" value="1"/>
</dbReference>
<accession>A0A261VHY5</accession>
<dbReference type="InterPro" id="IPR036890">
    <property type="entry name" value="HATPase_C_sf"/>
</dbReference>
<dbReference type="InterPro" id="IPR036097">
    <property type="entry name" value="HisK_dim/P_sf"/>
</dbReference>
<dbReference type="SMART" id="SM00448">
    <property type="entry name" value="REC"/>
    <property type="match status" value="1"/>
</dbReference>
<dbReference type="PANTHER" id="PTHR45339">
    <property type="entry name" value="HYBRID SIGNAL TRANSDUCTION HISTIDINE KINASE J"/>
    <property type="match status" value="1"/>
</dbReference>
<dbReference type="Pfam" id="PF00072">
    <property type="entry name" value="Response_reg"/>
    <property type="match status" value="1"/>
</dbReference>
<keyword evidence="6" id="KW-0843">Virulence</keyword>
<proteinExistence type="predicted"/>
<dbReference type="Gene3D" id="3.40.50.2300">
    <property type="match status" value="1"/>
</dbReference>
<dbReference type="InterPro" id="IPR005467">
    <property type="entry name" value="His_kinase_dom"/>
</dbReference>
<gene>
    <name evidence="13" type="ORF">CAL24_21055</name>
</gene>
<evidence type="ECO:0000256" key="8">
    <source>
        <dbReference type="ARBA" id="ARBA00070152"/>
    </source>
</evidence>
<evidence type="ECO:0000256" key="7">
    <source>
        <dbReference type="ARBA" id="ARBA00058004"/>
    </source>
</evidence>
<dbReference type="Pfam" id="PF02518">
    <property type="entry name" value="HATPase_c"/>
    <property type="match status" value="1"/>
</dbReference>
<dbReference type="Pfam" id="PF08447">
    <property type="entry name" value="PAS_3"/>
    <property type="match status" value="1"/>
</dbReference>
<evidence type="ECO:0000256" key="5">
    <source>
        <dbReference type="ARBA" id="ARBA00023012"/>
    </source>
</evidence>
<dbReference type="EC" id="2.7.13.3" evidence="2"/>
<dbReference type="CDD" id="cd16922">
    <property type="entry name" value="HATPase_EvgS-ArcB-TorS-like"/>
    <property type="match status" value="1"/>
</dbReference>
<dbReference type="InterPro" id="IPR013655">
    <property type="entry name" value="PAS_fold_3"/>
</dbReference>
<dbReference type="GO" id="GO:0000155">
    <property type="term" value="F:phosphorelay sensor kinase activity"/>
    <property type="evidence" value="ECO:0007669"/>
    <property type="project" value="InterPro"/>
</dbReference>
<reference evidence="14" key="1">
    <citation type="submission" date="2017-05" db="EMBL/GenBank/DDBJ databases">
        <title>Complete and WGS of Bordetella genogroups.</title>
        <authorList>
            <person name="Spilker T."/>
            <person name="Lipuma J."/>
        </authorList>
    </citation>
    <scope>NUCLEOTIDE SEQUENCE [LARGE SCALE GENOMIC DNA]</scope>
    <source>
        <strain evidence="14">AU8256</strain>
    </source>
</reference>
<dbReference type="PRINTS" id="PR00344">
    <property type="entry name" value="BCTRLSENSOR"/>
</dbReference>
<evidence type="ECO:0000259" key="12">
    <source>
        <dbReference type="PROSITE" id="PS50110"/>
    </source>
</evidence>
<dbReference type="InterPro" id="IPR035965">
    <property type="entry name" value="PAS-like_dom_sf"/>
</dbReference>
<keyword evidence="14" id="KW-1185">Reference proteome</keyword>
<dbReference type="InterPro" id="IPR001789">
    <property type="entry name" value="Sig_transdc_resp-reg_receiver"/>
</dbReference>
<evidence type="ECO:0000256" key="2">
    <source>
        <dbReference type="ARBA" id="ARBA00012438"/>
    </source>
</evidence>
<evidence type="ECO:0000256" key="6">
    <source>
        <dbReference type="ARBA" id="ARBA00023026"/>
    </source>
</evidence>
<dbReference type="SUPFAM" id="SSF47384">
    <property type="entry name" value="Homodimeric domain of signal transducing histidine kinase"/>
    <property type="match status" value="1"/>
</dbReference>
<dbReference type="Gene3D" id="3.30.450.20">
    <property type="entry name" value="PAS domain"/>
    <property type="match status" value="1"/>
</dbReference>
<dbReference type="Gene3D" id="3.30.565.10">
    <property type="entry name" value="Histidine kinase-like ATPase, C-terminal domain"/>
    <property type="match status" value="1"/>
</dbReference>
<dbReference type="PROSITE" id="PS50110">
    <property type="entry name" value="RESPONSE_REGULATORY"/>
    <property type="match status" value="1"/>
</dbReference>
<keyword evidence="4" id="KW-0732">Signal</keyword>
<evidence type="ECO:0000313" key="14">
    <source>
        <dbReference type="Proteomes" id="UP000215633"/>
    </source>
</evidence>
<evidence type="ECO:0000256" key="1">
    <source>
        <dbReference type="ARBA" id="ARBA00000085"/>
    </source>
</evidence>
<keyword evidence="10" id="KW-0812">Transmembrane</keyword>
<name>A0A261VHY5_9BORD</name>
<evidence type="ECO:0000259" key="11">
    <source>
        <dbReference type="PROSITE" id="PS50109"/>
    </source>
</evidence>
<evidence type="ECO:0000256" key="3">
    <source>
        <dbReference type="ARBA" id="ARBA00022553"/>
    </source>
</evidence>
<comment type="function">
    <text evidence="7">Member of the two-component regulatory system BvgS/BvgA. Phosphorylates BvgA via a four-step phosphorelay in response to environmental signals.</text>
</comment>
<dbReference type="PROSITE" id="PS50109">
    <property type="entry name" value="HIS_KIN"/>
    <property type="match status" value="1"/>
</dbReference>
<dbReference type="CDD" id="cd00082">
    <property type="entry name" value="HisKA"/>
    <property type="match status" value="1"/>
</dbReference>
<feature type="domain" description="Histidine kinase" evidence="11">
    <location>
        <begin position="219"/>
        <end position="441"/>
    </location>
</feature>
<dbReference type="InterPro" id="IPR003594">
    <property type="entry name" value="HATPase_dom"/>
</dbReference>
<evidence type="ECO:0000256" key="9">
    <source>
        <dbReference type="PROSITE-ProRule" id="PRU00169"/>
    </source>
</evidence>
<feature type="transmembrane region" description="Helical" evidence="10">
    <location>
        <begin position="30"/>
        <end position="52"/>
    </location>
</feature>
<keyword evidence="3 9" id="KW-0597">Phosphoprotein</keyword>
<dbReference type="SUPFAM" id="SSF55785">
    <property type="entry name" value="PYP-like sensor domain (PAS domain)"/>
    <property type="match status" value="1"/>
</dbReference>
<dbReference type="InterPro" id="IPR011006">
    <property type="entry name" value="CheY-like_superfamily"/>
</dbReference>
<evidence type="ECO:0000256" key="4">
    <source>
        <dbReference type="ARBA" id="ARBA00022729"/>
    </source>
</evidence>
<keyword evidence="10" id="KW-1133">Transmembrane helix</keyword>
<organism evidence="13 14">
    <name type="scientific">Bordetella genomosp. 2</name>
    <dbReference type="NCBI Taxonomy" id="1983456"/>
    <lineage>
        <taxon>Bacteria</taxon>
        <taxon>Pseudomonadati</taxon>
        <taxon>Pseudomonadota</taxon>
        <taxon>Betaproteobacteria</taxon>
        <taxon>Burkholderiales</taxon>
        <taxon>Alcaligenaceae</taxon>
        <taxon>Bordetella</taxon>
    </lineage>
</organism>
<feature type="domain" description="Response regulatory" evidence="12">
    <location>
        <begin position="473"/>
        <end position="591"/>
    </location>
</feature>
<protein>
    <recommendedName>
        <fullName evidence="8">Virulence sensor protein BvgS</fullName>
        <ecNumber evidence="2">2.7.13.3</ecNumber>
    </recommendedName>
</protein>
<dbReference type="EMBL" id="NEVT01000008">
    <property type="protein sequence ID" value="OZI72763.1"/>
    <property type="molecule type" value="Genomic_DNA"/>
</dbReference>
<dbReference type="SMART" id="SM00388">
    <property type="entry name" value="HisKA"/>
    <property type="match status" value="1"/>
</dbReference>
<sequence length="592" mass="65193">MLSWPIVVRYSHSRPYDALGGLTMANPTQAAWTVIFGLLLPIGLVTVMALLLDRSKRRREHAALQRHASEIQHAIDSITKAMPVALFHLRLDAERRQYFPYVTGRTEVFIGLPAEEIMANGARWHECVFDEDRPMISQAIERSIADSSPILIDVRVRHDEESAWIRLGTGRPEQNADGSVSWKGYWVDTTAEHEQAQALAQAKSAAEASAAAKARFLAAMSHEIRTPLATLIGALDLLRDTALDPFQRNQFDQADNAARLLMEIIGDILDFSRLEAGNAKPESVPFELPVLLEEVLRVFDAQVRRKQLELSLDIDGRIAPWLLGDPVRIKQIALNLLGNAVKFTARGSIVVSVRIDSLLSADPQWIVLSVTDTGIGIPESVQSQLFQPFTQADVSIARQYGGSGLGLAVCRQLAELLGGTIRFRSTLGMGSTFEVRLPLRVATIPIDKAAGSPEIAAAMLSEPLGQTAAMQARILIVDDHEPYRIILRQLVIKAGFECDAVADGAQALVALANRSYAMLFTDLGMAGMDGCELARRVRAQETDSGRRLPIIMLTAHLGADEMQRCRDADIDDHLIKPVTAETLRQCIEKWIN</sequence>